<gene>
    <name evidence="1" type="ORF">DPEC_G00165050</name>
</gene>
<accession>A0ACC2GHI6</accession>
<organism evidence="1 2">
    <name type="scientific">Dallia pectoralis</name>
    <name type="common">Alaska blackfish</name>
    <dbReference type="NCBI Taxonomy" id="75939"/>
    <lineage>
        <taxon>Eukaryota</taxon>
        <taxon>Metazoa</taxon>
        <taxon>Chordata</taxon>
        <taxon>Craniata</taxon>
        <taxon>Vertebrata</taxon>
        <taxon>Euteleostomi</taxon>
        <taxon>Actinopterygii</taxon>
        <taxon>Neopterygii</taxon>
        <taxon>Teleostei</taxon>
        <taxon>Protacanthopterygii</taxon>
        <taxon>Esociformes</taxon>
        <taxon>Umbridae</taxon>
        <taxon>Dallia</taxon>
    </lineage>
</organism>
<reference evidence="1" key="1">
    <citation type="submission" date="2021-05" db="EMBL/GenBank/DDBJ databases">
        <authorList>
            <person name="Pan Q."/>
            <person name="Jouanno E."/>
            <person name="Zahm M."/>
            <person name="Klopp C."/>
            <person name="Cabau C."/>
            <person name="Louis A."/>
            <person name="Berthelot C."/>
            <person name="Parey E."/>
            <person name="Roest Crollius H."/>
            <person name="Montfort J."/>
            <person name="Robinson-Rechavi M."/>
            <person name="Bouchez O."/>
            <person name="Lampietro C."/>
            <person name="Lopez Roques C."/>
            <person name="Donnadieu C."/>
            <person name="Postlethwait J."/>
            <person name="Bobe J."/>
            <person name="Dillon D."/>
            <person name="Chandos A."/>
            <person name="von Hippel F."/>
            <person name="Guiguen Y."/>
        </authorList>
    </citation>
    <scope>NUCLEOTIDE SEQUENCE</scope>
    <source>
        <strain evidence="1">YG-Jan2019</strain>
    </source>
</reference>
<dbReference type="EMBL" id="CM055740">
    <property type="protein sequence ID" value="KAJ8003022.1"/>
    <property type="molecule type" value="Genomic_DNA"/>
</dbReference>
<evidence type="ECO:0000313" key="1">
    <source>
        <dbReference type="EMBL" id="KAJ8003022.1"/>
    </source>
</evidence>
<dbReference type="Proteomes" id="UP001157502">
    <property type="component" value="Chromosome 13"/>
</dbReference>
<sequence>MVRNSTCMMSLPSTPRTDNPLPTSWSSYTFPEISTGMPSYPSCPWSQDSQPQYWSKYQVWDWLQQMLDMHQIDAASIPFQNFDMDGRQLCSMTFHDFSRAAGSVGPILYQNLTDLKWN</sequence>
<proteinExistence type="predicted"/>
<comment type="caution">
    <text evidence="1">The sequence shown here is derived from an EMBL/GenBank/DDBJ whole genome shotgun (WGS) entry which is preliminary data.</text>
</comment>
<protein>
    <submittedName>
        <fullName evidence="1">Uncharacterized protein</fullName>
    </submittedName>
</protein>
<keyword evidence="2" id="KW-1185">Reference proteome</keyword>
<feature type="non-terminal residue" evidence="1">
    <location>
        <position position="118"/>
    </location>
</feature>
<name>A0ACC2GHI6_DALPE</name>
<evidence type="ECO:0000313" key="2">
    <source>
        <dbReference type="Proteomes" id="UP001157502"/>
    </source>
</evidence>